<dbReference type="Pfam" id="PF00825">
    <property type="entry name" value="Ribonuclease_P"/>
    <property type="match status" value="1"/>
</dbReference>
<sequence>MAKPLVLYYTSPFMNNTLSKQEKLKSATEISLIFEDGNSIAAYPIRLFYRKTSFQEGVICKAAFSVSKRKFKKAVDRNRIKRLLREGYRKNKYIVFDTANPHQYALIFLYTGKELPDYITVEKKIKKLLTSFIETIK</sequence>
<comment type="catalytic activity">
    <reaction evidence="7">
        <text>Endonucleolytic cleavage of RNA, removing 5'-extranucleotides from tRNA precursor.</text>
        <dbReference type="EC" id="3.1.26.5"/>
    </reaction>
</comment>
<evidence type="ECO:0000256" key="8">
    <source>
        <dbReference type="NCBIfam" id="TIGR00188"/>
    </source>
</evidence>
<dbReference type="RefSeq" id="WP_242610680.1">
    <property type="nucleotide sequence ID" value="NZ_SGXE01000001.1"/>
</dbReference>
<dbReference type="InterPro" id="IPR000100">
    <property type="entry name" value="RNase_P"/>
</dbReference>
<dbReference type="PROSITE" id="PS00648">
    <property type="entry name" value="RIBONUCLEASE_P"/>
    <property type="match status" value="1"/>
</dbReference>
<dbReference type="GO" id="GO:0001682">
    <property type="term" value="P:tRNA 5'-leader removal"/>
    <property type="evidence" value="ECO:0007669"/>
    <property type="project" value="UniProtKB-UniRule"/>
</dbReference>
<reference evidence="9 10" key="1">
    <citation type="submission" date="2019-02" db="EMBL/GenBank/DDBJ databases">
        <title>Genomic Encyclopedia of Type Strains, Phase IV (KMG-IV): sequencing the most valuable type-strain genomes for metagenomic binning, comparative biology and taxonomic classification.</title>
        <authorList>
            <person name="Goeker M."/>
        </authorList>
    </citation>
    <scope>NUCLEOTIDE SEQUENCE [LARGE SCALE GENOMIC DNA]</scope>
    <source>
        <strain evidence="9 10">DSM 17196</strain>
    </source>
</reference>
<evidence type="ECO:0000256" key="3">
    <source>
        <dbReference type="ARBA" id="ARBA00022722"/>
    </source>
</evidence>
<comment type="similarity">
    <text evidence="7">Belongs to the RnpA family.</text>
</comment>
<keyword evidence="3 7" id="KW-0540">Nuclease</keyword>
<dbReference type="GO" id="GO:0042781">
    <property type="term" value="F:3'-tRNA processing endoribonuclease activity"/>
    <property type="evidence" value="ECO:0007669"/>
    <property type="project" value="TreeGrafter"/>
</dbReference>
<dbReference type="SUPFAM" id="SSF54211">
    <property type="entry name" value="Ribosomal protein S5 domain 2-like"/>
    <property type="match status" value="1"/>
</dbReference>
<keyword evidence="4 7" id="KW-0255">Endonuclease</keyword>
<protein>
    <recommendedName>
        <fullName evidence="7 8">Ribonuclease P protein component</fullName>
        <shortName evidence="7">RNase P protein</shortName>
        <shortName evidence="7">RNaseP protein</shortName>
        <ecNumber evidence="7 8">3.1.26.5</ecNumber>
    </recommendedName>
    <alternativeName>
        <fullName evidence="7">Protein C5</fullName>
    </alternativeName>
</protein>
<evidence type="ECO:0000313" key="10">
    <source>
        <dbReference type="Proteomes" id="UP000292262"/>
    </source>
</evidence>
<dbReference type="PANTHER" id="PTHR33992">
    <property type="entry name" value="RIBONUCLEASE P PROTEIN COMPONENT"/>
    <property type="match status" value="1"/>
</dbReference>
<proteinExistence type="inferred from homology"/>
<evidence type="ECO:0000256" key="4">
    <source>
        <dbReference type="ARBA" id="ARBA00022759"/>
    </source>
</evidence>
<dbReference type="InterPro" id="IPR020568">
    <property type="entry name" value="Ribosomal_Su5_D2-typ_SF"/>
</dbReference>
<dbReference type="GO" id="GO:0004526">
    <property type="term" value="F:ribonuclease P activity"/>
    <property type="evidence" value="ECO:0007669"/>
    <property type="project" value="UniProtKB-UniRule"/>
</dbReference>
<evidence type="ECO:0000256" key="7">
    <source>
        <dbReference type="HAMAP-Rule" id="MF_00227"/>
    </source>
</evidence>
<keyword evidence="5 7" id="KW-0378">Hydrolase</keyword>
<accession>A0A4Q7PFU1</accession>
<dbReference type="InterPro" id="IPR020539">
    <property type="entry name" value="RNase_P_CS"/>
</dbReference>
<evidence type="ECO:0000256" key="2">
    <source>
        <dbReference type="ARBA" id="ARBA00022694"/>
    </source>
</evidence>
<dbReference type="InterPro" id="IPR014721">
    <property type="entry name" value="Ribsml_uS5_D2-typ_fold_subgr"/>
</dbReference>
<keyword evidence="2 7" id="KW-0819">tRNA processing</keyword>
<dbReference type="HAMAP" id="MF_00227">
    <property type="entry name" value="RNase_P"/>
    <property type="match status" value="1"/>
</dbReference>
<evidence type="ECO:0000256" key="5">
    <source>
        <dbReference type="ARBA" id="ARBA00022801"/>
    </source>
</evidence>
<keyword evidence="10" id="KW-1185">Reference proteome</keyword>
<dbReference type="AlphaFoldDB" id="A0A4Q7PFU1"/>
<comment type="function">
    <text evidence="1 7">RNaseP catalyzes the removal of the 5'-leader sequence from pre-tRNA to produce the mature 5'-terminus. It can also cleave other RNA substrates such as 4.5S RNA. The protein component plays an auxiliary but essential role in vivo by binding to the 5'-leader sequence and broadening the substrate specificity of the ribozyme.</text>
</comment>
<evidence type="ECO:0000313" key="9">
    <source>
        <dbReference type="EMBL" id="RZS99344.1"/>
    </source>
</evidence>
<comment type="subunit">
    <text evidence="7">Consists of a catalytic RNA component (M1 or rnpB) and a protein subunit.</text>
</comment>
<organism evidence="9 10">
    <name type="scientific">Aquimarina brevivitae</name>
    <dbReference type="NCBI Taxonomy" id="323412"/>
    <lineage>
        <taxon>Bacteria</taxon>
        <taxon>Pseudomonadati</taxon>
        <taxon>Bacteroidota</taxon>
        <taxon>Flavobacteriia</taxon>
        <taxon>Flavobacteriales</taxon>
        <taxon>Flavobacteriaceae</taxon>
        <taxon>Aquimarina</taxon>
    </lineage>
</organism>
<dbReference type="PANTHER" id="PTHR33992:SF1">
    <property type="entry name" value="RIBONUCLEASE P PROTEIN COMPONENT"/>
    <property type="match status" value="1"/>
</dbReference>
<evidence type="ECO:0000256" key="1">
    <source>
        <dbReference type="ARBA" id="ARBA00002663"/>
    </source>
</evidence>
<evidence type="ECO:0000256" key="6">
    <source>
        <dbReference type="ARBA" id="ARBA00022884"/>
    </source>
</evidence>
<gene>
    <name evidence="7" type="primary">rnpA</name>
    <name evidence="9" type="ORF">EV197_0554</name>
</gene>
<dbReference type="EMBL" id="SGXE01000001">
    <property type="protein sequence ID" value="RZS99344.1"/>
    <property type="molecule type" value="Genomic_DNA"/>
</dbReference>
<name>A0A4Q7PFU1_9FLAO</name>
<dbReference type="Proteomes" id="UP000292262">
    <property type="component" value="Unassembled WGS sequence"/>
</dbReference>
<keyword evidence="6 7" id="KW-0694">RNA-binding</keyword>
<dbReference type="EC" id="3.1.26.5" evidence="7 8"/>
<comment type="caution">
    <text evidence="9">The sequence shown here is derived from an EMBL/GenBank/DDBJ whole genome shotgun (WGS) entry which is preliminary data.</text>
</comment>
<dbReference type="GO" id="GO:0030677">
    <property type="term" value="C:ribonuclease P complex"/>
    <property type="evidence" value="ECO:0007669"/>
    <property type="project" value="TreeGrafter"/>
</dbReference>
<dbReference type="GO" id="GO:0000049">
    <property type="term" value="F:tRNA binding"/>
    <property type="evidence" value="ECO:0007669"/>
    <property type="project" value="UniProtKB-UniRule"/>
</dbReference>
<dbReference type="NCBIfam" id="TIGR00188">
    <property type="entry name" value="rnpA"/>
    <property type="match status" value="1"/>
</dbReference>
<dbReference type="Gene3D" id="3.30.230.10">
    <property type="match status" value="1"/>
</dbReference>